<organism evidence="2 3">
    <name type="scientific">Actinacidiphila paucisporea</name>
    <dbReference type="NCBI Taxonomy" id="310782"/>
    <lineage>
        <taxon>Bacteria</taxon>
        <taxon>Bacillati</taxon>
        <taxon>Actinomycetota</taxon>
        <taxon>Actinomycetes</taxon>
        <taxon>Kitasatosporales</taxon>
        <taxon>Streptomycetaceae</taxon>
        <taxon>Actinacidiphila</taxon>
    </lineage>
</organism>
<accession>A0A1M7QSA6</accession>
<evidence type="ECO:0000313" key="2">
    <source>
        <dbReference type="EMBL" id="SHN34536.1"/>
    </source>
</evidence>
<proteinExistence type="predicted"/>
<dbReference type="InterPro" id="IPR048142">
    <property type="entry name" value="QRL_CxxC_CxxC"/>
</dbReference>
<dbReference type="STRING" id="310782.SAMN05216499_14130"/>
<evidence type="ECO:0000256" key="1">
    <source>
        <dbReference type="SAM" id="MobiDB-lite"/>
    </source>
</evidence>
<dbReference type="AlphaFoldDB" id="A0A1M7QSA6"/>
<reference evidence="2 3" key="1">
    <citation type="submission" date="2016-11" db="EMBL/GenBank/DDBJ databases">
        <authorList>
            <person name="Jaros S."/>
            <person name="Januszkiewicz K."/>
            <person name="Wedrychowicz H."/>
        </authorList>
    </citation>
    <scope>NUCLEOTIDE SEQUENCE [LARGE SCALE GENOMIC DNA]</scope>
    <source>
        <strain evidence="2 3">CGMCC 4.2025</strain>
    </source>
</reference>
<keyword evidence="3" id="KW-1185">Reference proteome</keyword>
<dbReference type="EMBL" id="FRBI01000041">
    <property type="protein sequence ID" value="SHN34536.1"/>
    <property type="molecule type" value="Genomic_DNA"/>
</dbReference>
<feature type="region of interest" description="Disordered" evidence="1">
    <location>
        <begin position="1"/>
        <end position="20"/>
    </location>
</feature>
<sequence>MTAPAATPAGKAGDVADGLVDVDPYDDGTPGGIPTYDWNTAPKAEFATRRQLRAMGLRPGGHGPAAELKCRKCSFKPLTECRHKALLFRIDLAKKVRPMTWAKEVALDKAMAARQTCPSCGRRYYYCLPLKTLGMCVPCHDDVPADPTHYTLPRTGHHLAA</sequence>
<evidence type="ECO:0000313" key="3">
    <source>
        <dbReference type="Proteomes" id="UP000184111"/>
    </source>
</evidence>
<name>A0A1M7QSA6_9ACTN</name>
<dbReference type="RefSeq" id="WP_235002727.1">
    <property type="nucleotide sequence ID" value="NZ_FRBI01000041.1"/>
</dbReference>
<dbReference type="Proteomes" id="UP000184111">
    <property type="component" value="Unassembled WGS sequence"/>
</dbReference>
<gene>
    <name evidence="2" type="ORF">SAMN05216499_14130</name>
</gene>
<protein>
    <submittedName>
        <fullName evidence="2">Uncharacterized protein</fullName>
    </submittedName>
</protein>
<dbReference type="NCBIfam" id="NF041638">
    <property type="entry name" value="QRL_CxxC_CxxC"/>
    <property type="match status" value="1"/>
</dbReference>